<keyword evidence="3" id="KW-1185">Reference proteome</keyword>
<feature type="transmembrane region" description="Helical" evidence="1">
    <location>
        <begin position="29"/>
        <end position="49"/>
    </location>
</feature>
<reference evidence="2 3" key="1">
    <citation type="submission" date="2019-09" db="EMBL/GenBank/DDBJ databases">
        <authorList>
            <person name="Chen X.-Y."/>
        </authorList>
    </citation>
    <scope>NUCLEOTIDE SEQUENCE [LARGE SCALE GENOMIC DNA]</scope>
    <source>
        <strain evidence="2 3">NY5</strain>
    </source>
</reference>
<feature type="transmembrane region" description="Helical" evidence="1">
    <location>
        <begin position="5"/>
        <end position="23"/>
    </location>
</feature>
<sequence length="138" mass="15173">MRLKIMLLVGMATVLLTILLDAMGIDPSFAFWVCGAAFGLVCLFSMWLVGPEMELTWEFLLFTGCGQPAIWALEVHGPVEGLMLLPALRNLENSASGFFEQPPCGTVVASGDRDFEYFICEQCLAHDSTLPLALRRSL</sequence>
<keyword evidence="1" id="KW-0812">Transmembrane</keyword>
<evidence type="ECO:0000256" key="1">
    <source>
        <dbReference type="SAM" id="Phobius"/>
    </source>
</evidence>
<dbReference type="EMBL" id="VTUX01000006">
    <property type="protein sequence ID" value="KAA1190105.1"/>
    <property type="molecule type" value="Genomic_DNA"/>
</dbReference>
<comment type="caution">
    <text evidence="2">The sequence shown here is derived from an EMBL/GenBank/DDBJ whole genome shotgun (WGS) entry which is preliminary data.</text>
</comment>
<accession>A0A5B0WUY1</accession>
<keyword evidence="1" id="KW-0472">Membrane</keyword>
<dbReference type="AlphaFoldDB" id="A0A5B0WUY1"/>
<name>A0A5B0WUY1_9GAMM</name>
<evidence type="ECO:0000313" key="3">
    <source>
        <dbReference type="Proteomes" id="UP000323708"/>
    </source>
</evidence>
<gene>
    <name evidence="2" type="ORF">F0M18_13650</name>
</gene>
<proteinExistence type="predicted"/>
<keyword evidence="1" id="KW-1133">Transmembrane helix</keyword>
<evidence type="ECO:0000313" key="2">
    <source>
        <dbReference type="EMBL" id="KAA1190105.1"/>
    </source>
</evidence>
<protein>
    <submittedName>
        <fullName evidence="2">Uncharacterized protein</fullName>
    </submittedName>
</protein>
<organism evidence="2 3">
    <name type="scientific">Pseudohalioglobus sediminis</name>
    <dbReference type="NCBI Taxonomy" id="2606449"/>
    <lineage>
        <taxon>Bacteria</taxon>
        <taxon>Pseudomonadati</taxon>
        <taxon>Pseudomonadota</taxon>
        <taxon>Gammaproteobacteria</taxon>
        <taxon>Cellvibrionales</taxon>
        <taxon>Halieaceae</taxon>
        <taxon>Pseudohalioglobus</taxon>
    </lineage>
</organism>
<dbReference type="RefSeq" id="WP_149612004.1">
    <property type="nucleotide sequence ID" value="NZ_VTUX01000006.1"/>
</dbReference>
<dbReference type="Proteomes" id="UP000323708">
    <property type="component" value="Unassembled WGS sequence"/>
</dbReference>